<proteinExistence type="inferred from homology"/>
<dbReference type="PANTHER" id="PTHR42693:SF33">
    <property type="entry name" value="ARYLSULFATASE"/>
    <property type="match status" value="1"/>
</dbReference>
<dbReference type="EMBL" id="JACIDA010000001">
    <property type="protein sequence ID" value="MBB3870513.1"/>
    <property type="molecule type" value="Genomic_DNA"/>
</dbReference>
<accession>A0A7W5ZZP2</accession>
<dbReference type="InterPro" id="IPR017850">
    <property type="entry name" value="Alkaline_phosphatase_core_sf"/>
</dbReference>
<feature type="signal peptide" evidence="4">
    <location>
        <begin position="1"/>
        <end position="25"/>
    </location>
</feature>
<evidence type="ECO:0000313" key="5">
    <source>
        <dbReference type="EMBL" id="MBB3870513.1"/>
    </source>
</evidence>
<dbReference type="GO" id="GO:0004035">
    <property type="term" value="F:alkaline phosphatase activity"/>
    <property type="evidence" value="ECO:0007669"/>
    <property type="project" value="InterPro"/>
</dbReference>
<organism evidence="5 6">
    <name type="scientific">Brevundimonas mediterranea</name>
    <dbReference type="NCBI Taxonomy" id="74329"/>
    <lineage>
        <taxon>Bacteria</taxon>
        <taxon>Pseudomonadati</taxon>
        <taxon>Pseudomonadota</taxon>
        <taxon>Alphaproteobacteria</taxon>
        <taxon>Caulobacterales</taxon>
        <taxon>Caulobacteraceae</taxon>
        <taxon>Brevundimonas</taxon>
    </lineage>
</organism>
<protein>
    <submittedName>
        <fullName evidence="5">Putative AlkP superfamily pyrophosphatase or phosphodiesterase</fullName>
    </submittedName>
</protein>
<dbReference type="Pfam" id="PF01663">
    <property type="entry name" value="Phosphodiest"/>
    <property type="match status" value="1"/>
</dbReference>
<comment type="similarity">
    <text evidence="1">Belongs to the sulfatase family.</text>
</comment>
<dbReference type="InterPro" id="IPR026263">
    <property type="entry name" value="Alkaline_phosphatase_prok"/>
</dbReference>
<dbReference type="RefSeq" id="WP_183194786.1">
    <property type="nucleotide sequence ID" value="NZ_JACIDA010000001.1"/>
</dbReference>
<dbReference type="SUPFAM" id="SSF53649">
    <property type="entry name" value="Alkaline phosphatase-like"/>
    <property type="match status" value="1"/>
</dbReference>
<feature type="chain" id="PRO_5030676501" evidence="4">
    <location>
        <begin position="26"/>
        <end position="569"/>
    </location>
</feature>
<evidence type="ECO:0000256" key="4">
    <source>
        <dbReference type="SAM" id="SignalP"/>
    </source>
</evidence>
<evidence type="ECO:0000313" key="6">
    <source>
        <dbReference type="Proteomes" id="UP000532936"/>
    </source>
</evidence>
<keyword evidence="2" id="KW-0597">Phosphoprotein</keyword>
<dbReference type="InterPro" id="IPR002591">
    <property type="entry name" value="Phosphodiest/P_Trfase"/>
</dbReference>
<dbReference type="PIRSF" id="PIRSF031924">
    <property type="entry name" value="Pi-irrepressible_AP"/>
    <property type="match status" value="1"/>
</dbReference>
<feature type="binding site" evidence="3">
    <location>
        <begin position="177"/>
        <end position="179"/>
    </location>
    <ligand>
        <name>substrate</name>
    </ligand>
</feature>
<dbReference type="Gene3D" id="3.30.1360.150">
    <property type="match status" value="1"/>
</dbReference>
<keyword evidence="4" id="KW-0732">Signal</keyword>
<sequence>MSLSRTALAALAAVSLVGAAVPAMARQSQTPTPAPQASVAALTPPKLIVTIVVDQFSANLFDQYRGRYTGGLRRIADQGLVSINGYQTHGLTETCPGHSTVLTGMHPTETGIPANDWIDGKTGQEVYCLAAPANHLANGRDDVDNGPVGPEQLRATTLGDWLKAVSPQSKVFAVSGKDRGAINLAGHQGQAFWFTEGFGLTTYVEPGETAQAKLAPVADFNRDFRLGMSLAPVAWDYTNDQCRALAGDWTIRSQTFHSTLPPAGLKFDTSPLLDEQTLKAAEYLLDTQKLGQGATTDMLGVSLSATDRIGHMYGTQGPEMCEQMLRLDAALGEFLDRLVQVPGGALVVLTADHGGSDFVERLHDHGYPHARRADLFAIQGVNDALKARFNLSADPLQVGGSGLMVADAQHRSLPDPLRTQVAEAAVEMLRVLPDVAFAETRDRLLAEPLPESRQPEMMSLRERMRLSTVAERSPDIQFAWAQNVTAGGRVGSTLAGHGTPWEYDRRVPILFWWPGATGEERFLPIRTIDIAPTLAHVMGVVTPKVEGRCIDLNGFAVADCPATETTPAR</sequence>
<dbReference type="Proteomes" id="UP000532936">
    <property type="component" value="Unassembled WGS sequence"/>
</dbReference>
<dbReference type="Gene3D" id="3.40.720.10">
    <property type="entry name" value="Alkaline Phosphatase, subunit A"/>
    <property type="match status" value="1"/>
</dbReference>
<feature type="binding site" evidence="3">
    <location>
        <position position="115"/>
    </location>
    <ligand>
        <name>substrate</name>
    </ligand>
</feature>
<name>A0A7W5ZZP2_9CAUL</name>
<dbReference type="PANTHER" id="PTHR42693">
    <property type="entry name" value="ARYLSULFATASE FAMILY MEMBER"/>
    <property type="match status" value="1"/>
</dbReference>
<reference evidence="5 6" key="1">
    <citation type="submission" date="2020-08" db="EMBL/GenBank/DDBJ databases">
        <title>Genomic Encyclopedia of Type Strains, Phase IV (KMG-IV): sequencing the most valuable type-strain genomes for metagenomic binning, comparative biology and taxonomic classification.</title>
        <authorList>
            <person name="Goeker M."/>
        </authorList>
    </citation>
    <scope>NUCLEOTIDE SEQUENCE [LARGE SCALE GENOMIC DNA]</scope>
    <source>
        <strain evidence="5 6">DSM 14878</strain>
    </source>
</reference>
<dbReference type="CDD" id="cd16016">
    <property type="entry name" value="AP-SPAP"/>
    <property type="match status" value="1"/>
</dbReference>
<evidence type="ECO:0000256" key="1">
    <source>
        <dbReference type="ARBA" id="ARBA00008779"/>
    </source>
</evidence>
<gene>
    <name evidence="5" type="ORF">GGR11_000027</name>
</gene>
<feature type="active site" description="Phosphothreonine intermediate" evidence="2">
    <location>
        <position position="94"/>
    </location>
</feature>
<dbReference type="GO" id="GO:0004065">
    <property type="term" value="F:arylsulfatase activity"/>
    <property type="evidence" value="ECO:0007669"/>
    <property type="project" value="TreeGrafter"/>
</dbReference>
<comment type="caution">
    <text evidence="5">The sequence shown here is derived from an EMBL/GenBank/DDBJ whole genome shotgun (WGS) entry which is preliminary data.</text>
</comment>
<evidence type="ECO:0000256" key="2">
    <source>
        <dbReference type="PIRSR" id="PIRSR031924-50"/>
    </source>
</evidence>
<dbReference type="AlphaFoldDB" id="A0A7W5ZZP2"/>
<dbReference type="InterPro" id="IPR050738">
    <property type="entry name" value="Sulfatase"/>
</dbReference>
<evidence type="ECO:0000256" key="3">
    <source>
        <dbReference type="PIRSR" id="PIRSR031924-51"/>
    </source>
</evidence>